<dbReference type="InterPro" id="IPR000073">
    <property type="entry name" value="AB_hydrolase_1"/>
</dbReference>
<dbReference type="InterPro" id="IPR051601">
    <property type="entry name" value="Serine_prot/Carboxylest_S33"/>
</dbReference>
<dbReference type="InterPro" id="IPR002410">
    <property type="entry name" value="Peptidase_S33"/>
</dbReference>
<evidence type="ECO:0000259" key="3">
    <source>
        <dbReference type="Pfam" id="PF00561"/>
    </source>
</evidence>
<gene>
    <name evidence="4" type="ORF">KJI95_18315</name>
</gene>
<dbReference type="Pfam" id="PF00561">
    <property type="entry name" value="Abhydrolase_1"/>
    <property type="match status" value="1"/>
</dbReference>
<dbReference type="InterPro" id="IPR029058">
    <property type="entry name" value="AB_hydrolase_fold"/>
</dbReference>
<accession>A0ABS5V7M7</accession>
<evidence type="ECO:0000256" key="1">
    <source>
        <dbReference type="ARBA" id="ARBA00010088"/>
    </source>
</evidence>
<dbReference type="RefSeq" id="WP_214508652.1">
    <property type="nucleotide sequence ID" value="NZ_JAHEPS010000013.1"/>
</dbReference>
<reference evidence="4 5" key="1">
    <citation type="submission" date="2021-05" db="EMBL/GenBank/DDBJ databases">
        <title>Shewanella sp. JM162201.</title>
        <authorList>
            <person name="Xu S."/>
            <person name="Li A."/>
        </authorList>
    </citation>
    <scope>NUCLEOTIDE SEQUENCE [LARGE SCALE GENOMIC DNA]</scope>
    <source>
        <strain evidence="4 5">JM162201</strain>
    </source>
</reference>
<dbReference type="PRINTS" id="PR00793">
    <property type="entry name" value="PROAMNOPTASE"/>
</dbReference>
<evidence type="ECO:0000313" key="5">
    <source>
        <dbReference type="Proteomes" id="UP001195903"/>
    </source>
</evidence>
<dbReference type="Proteomes" id="UP001195903">
    <property type="component" value="Unassembled WGS sequence"/>
</dbReference>
<sequence>MTTHYSLPHMQVTKLEFDLPLDYHQADGERIRVFARALERSDKQGRELPWLVYFQGGPGFAAQRPVSHSGWIKRALEEYRVLLLDQRGTGLSSPINWQSLAHLSPVEQAAYLSHFRADNIVRDAEAIRAELSADKPWTILGQSFGGFCVLHYLSVAAAGLKEAYITGGIPPLGRSADEVYQATFKRVVQKNQEFYQRFTDAEALVSRLRDYLKDHEVMLPGNIRLSVEMLQLLGIHLGMEDGPEAVYYLLEQALQTTHSGCKINPLFIERFTQMLDYNTNPLFAVLHEAIYCEQQASQWAAERVRSTLPEFAPEAEKLLFTGEMIFPWMFDCFSNLQPLKACAELLAAKSDWPRLYDAAALSQNQVPVAAAVYTGDMFVEMAYSLETAAKIRGIKTWVTSEYEHNGIRMDGERIFDKLIALNRGDCLR</sequence>
<feature type="domain" description="AB hydrolase-1" evidence="3">
    <location>
        <begin position="49"/>
        <end position="199"/>
    </location>
</feature>
<proteinExistence type="inferred from homology"/>
<keyword evidence="2 4" id="KW-0378">Hydrolase</keyword>
<organism evidence="4 5">
    <name type="scientific">Shewanella jiangmenensis</name>
    <dbReference type="NCBI Taxonomy" id="2837387"/>
    <lineage>
        <taxon>Bacteria</taxon>
        <taxon>Pseudomonadati</taxon>
        <taxon>Pseudomonadota</taxon>
        <taxon>Gammaproteobacteria</taxon>
        <taxon>Alteromonadales</taxon>
        <taxon>Shewanellaceae</taxon>
        <taxon>Shewanella</taxon>
    </lineage>
</organism>
<evidence type="ECO:0000313" key="4">
    <source>
        <dbReference type="EMBL" id="MBT1446452.1"/>
    </source>
</evidence>
<comment type="similarity">
    <text evidence="1">Belongs to the peptidase S33 family.</text>
</comment>
<evidence type="ECO:0000256" key="2">
    <source>
        <dbReference type="ARBA" id="ARBA00022801"/>
    </source>
</evidence>
<dbReference type="SUPFAM" id="SSF53474">
    <property type="entry name" value="alpha/beta-Hydrolases"/>
    <property type="match status" value="1"/>
</dbReference>
<dbReference type="PANTHER" id="PTHR43248:SF2">
    <property type="entry name" value="PROLYL AMINOPEPTIDASE"/>
    <property type="match status" value="1"/>
</dbReference>
<dbReference type="GO" id="GO:0016787">
    <property type="term" value="F:hydrolase activity"/>
    <property type="evidence" value="ECO:0007669"/>
    <property type="project" value="UniProtKB-KW"/>
</dbReference>
<dbReference type="PANTHER" id="PTHR43248">
    <property type="entry name" value="2-SUCCINYL-6-HYDROXY-2,4-CYCLOHEXADIENE-1-CARBOXYLATE SYNTHASE"/>
    <property type="match status" value="1"/>
</dbReference>
<name>A0ABS5V7M7_9GAMM</name>
<dbReference type="Gene3D" id="3.40.50.1820">
    <property type="entry name" value="alpha/beta hydrolase"/>
    <property type="match status" value="1"/>
</dbReference>
<comment type="caution">
    <text evidence="4">The sequence shown here is derived from an EMBL/GenBank/DDBJ whole genome shotgun (WGS) entry which is preliminary data.</text>
</comment>
<protein>
    <submittedName>
        <fullName evidence="4">Alpha/beta hydrolase</fullName>
    </submittedName>
</protein>
<dbReference type="EMBL" id="JAHEPS010000013">
    <property type="protein sequence ID" value="MBT1446452.1"/>
    <property type="molecule type" value="Genomic_DNA"/>
</dbReference>
<keyword evidence="5" id="KW-1185">Reference proteome</keyword>